<reference evidence="3" key="1">
    <citation type="journal article" date="2024" name="Toxins">
        <title>Genome Sequence Analysis of Native Xenorhabdus Strains Isolated from Entomopathogenic Nematodes in Argentina.</title>
        <authorList>
            <person name="Palma L."/>
            <person name="Frizzo L."/>
            <person name="Kaiser S."/>
            <person name="Berry C."/>
            <person name="Caballero P."/>
            <person name="Bode H.B."/>
            <person name="Del Valle E.E."/>
        </authorList>
    </citation>
    <scope>NUCLEOTIDE SEQUENCE [LARGE SCALE GENOMIC DNA]</scope>
    <source>
        <strain evidence="3">Reich</strain>
    </source>
</reference>
<accession>A0ABU4SHS6</accession>
<comment type="caution">
    <text evidence="2">The sequence shown here is derived from an EMBL/GenBank/DDBJ whole genome shotgun (WGS) entry which is preliminary data.</text>
</comment>
<feature type="chain" id="PRO_5045096888" evidence="1">
    <location>
        <begin position="21"/>
        <end position="287"/>
    </location>
</feature>
<feature type="signal peptide" evidence="1">
    <location>
        <begin position="1"/>
        <end position="20"/>
    </location>
</feature>
<evidence type="ECO:0000256" key="1">
    <source>
        <dbReference type="SAM" id="SignalP"/>
    </source>
</evidence>
<keyword evidence="1" id="KW-0732">Signal</keyword>
<dbReference type="RefSeq" id="WP_319924933.1">
    <property type="nucleotide sequence ID" value="NZ_VCDP01000008.1"/>
</dbReference>
<sequence>MNRIIFLISLFLLLPQISFSKSTQLQTGSELIASLDDRYRDNRSNCGDENSPAFLCSGILLRGTVPSDNYHSWNPSPHSQESGGVSFSYLRHDSKLITLDAGYQNGFIFSPYASDSEGKIHPEVLCYFPANADSVNRDNHGCGIYMGMSQGESCQQQGITTVQQWIQNYNDSGQDDSAQCGFDVKLQTSGNADAFMQGVQARLQLQLTENNEAILATWPQDIPNQLPIEAFFYLSRNDGGLQGAQHDQKDFYNSTGKVIPIVKIELPPDYNQSASFTYYTSDQVINN</sequence>
<organism evidence="2 3">
    <name type="scientific">Xenorhabdus littoralis</name>
    <dbReference type="NCBI Taxonomy" id="2582835"/>
    <lineage>
        <taxon>Bacteria</taxon>
        <taxon>Pseudomonadati</taxon>
        <taxon>Pseudomonadota</taxon>
        <taxon>Gammaproteobacteria</taxon>
        <taxon>Enterobacterales</taxon>
        <taxon>Morganellaceae</taxon>
        <taxon>Xenorhabdus</taxon>
    </lineage>
</organism>
<name>A0ABU4SHS6_9GAMM</name>
<gene>
    <name evidence="2" type="ORF">FE394_03035</name>
</gene>
<dbReference type="Proteomes" id="UP001271640">
    <property type="component" value="Unassembled WGS sequence"/>
</dbReference>
<protein>
    <submittedName>
        <fullName evidence="2">N-acyl homoserine lactonase</fullName>
    </submittedName>
</protein>
<keyword evidence="3" id="KW-1185">Reference proteome</keyword>
<evidence type="ECO:0000313" key="3">
    <source>
        <dbReference type="Proteomes" id="UP001271640"/>
    </source>
</evidence>
<proteinExistence type="predicted"/>
<evidence type="ECO:0000313" key="2">
    <source>
        <dbReference type="EMBL" id="MDX7998196.1"/>
    </source>
</evidence>
<dbReference type="EMBL" id="VCDP01000008">
    <property type="protein sequence ID" value="MDX7998196.1"/>
    <property type="molecule type" value="Genomic_DNA"/>
</dbReference>